<accession>A0A151J7S6</accession>
<reference evidence="2 3" key="1">
    <citation type="submission" date="2015-09" db="EMBL/GenBank/DDBJ databases">
        <title>Trachymyrmex cornetzi WGS genome.</title>
        <authorList>
            <person name="Nygaard S."/>
            <person name="Hu H."/>
            <person name="Boomsma J."/>
            <person name="Zhang G."/>
        </authorList>
    </citation>
    <scope>NUCLEOTIDE SEQUENCE [LARGE SCALE GENOMIC DNA]</scope>
    <source>
        <strain evidence="2">Tcor2-1</strain>
        <tissue evidence="2">Whole body</tissue>
    </source>
</reference>
<dbReference type="EMBL" id="KQ979636">
    <property type="protein sequence ID" value="KYN20068.1"/>
    <property type="molecule type" value="Genomic_DNA"/>
</dbReference>
<evidence type="ECO:0000313" key="3">
    <source>
        <dbReference type="Proteomes" id="UP000078492"/>
    </source>
</evidence>
<dbReference type="PANTHER" id="PTHR35374:SF1">
    <property type="entry name" value="PROTEIN KINASE DOMAIN-CONTAINING PROTEIN"/>
    <property type="match status" value="1"/>
</dbReference>
<dbReference type="Proteomes" id="UP000078492">
    <property type="component" value="Unassembled WGS sequence"/>
</dbReference>
<keyword evidence="3" id="KW-1185">Reference proteome</keyword>
<feature type="domain" description="DUF8207" evidence="1">
    <location>
        <begin position="157"/>
        <end position="196"/>
    </location>
</feature>
<proteinExistence type="predicted"/>
<gene>
    <name evidence="2" type="ORF">ALC57_07574</name>
</gene>
<sequence length="298" mass="34149">MADVREREKIVREIEKKSESIRKKHRALKTSRIEEGIALDRHFKSLIEPLRLFADNPGERATRRSPVTDELRPRKVRLFHSDQSHEPITFTPRAKIVPTIESLENVFETTEDSLATKVQNQLQTSEGREALRANLDQLGQKYVEAVLRGTHDKESGIDHVYGVYLHKDGLMFGNKRFDVDDTDNIIIDGVRYAGTTAHKHKHHSQGRLLSNRGYKYKYIITPLILVTPKKHSKKSGKGLPHTMTLNDNAIDYVHWDDPNELVDRLRLLDASHRAGNNAHDNEMLSIIEEFSEAGLIIN</sequence>
<dbReference type="InterPro" id="IPR058520">
    <property type="entry name" value="DUF8207"/>
</dbReference>
<evidence type="ECO:0000259" key="1">
    <source>
        <dbReference type="Pfam" id="PF26634"/>
    </source>
</evidence>
<evidence type="ECO:0000313" key="2">
    <source>
        <dbReference type="EMBL" id="KYN20068.1"/>
    </source>
</evidence>
<dbReference type="Pfam" id="PF26634">
    <property type="entry name" value="DUF8207"/>
    <property type="match status" value="1"/>
</dbReference>
<protein>
    <recommendedName>
        <fullName evidence="1">DUF8207 domain-containing protein</fullName>
    </recommendedName>
</protein>
<name>A0A151J7S6_9HYME</name>
<dbReference type="PANTHER" id="PTHR35374">
    <property type="entry name" value="CYCLIN-DEPENDENT KINASE 11A-LIKE"/>
    <property type="match status" value="1"/>
</dbReference>
<organism evidence="2 3">
    <name type="scientific">Trachymyrmex cornetzi</name>
    <dbReference type="NCBI Taxonomy" id="471704"/>
    <lineage>
        <taxon>Eukaryota</taxon>
        <taxon>Metazoa</taxon>
        <taxon>Ecdysozoa</taxon>
        <taxon>Arthropoda</taxon>
        <taxon>Hexapoda</taxon>
        <taxon>Insecta</taxon>
        <taxon>Pterygota</taxon>
        <taxon>Neoptera</taxon>
        <taxon>Endopterygota</taxon>
        <taxon>Hymenoptera</taxon>
        <taxon>Apocrita</taxon>
        <taxon>Aculeata</taxon>
        <taxon>Formicoidea</taxon>
        <taxon>Formicidae</taxon>
        <taxon>Myrmicinae</taxon>
        <taxon>Trachymyrmex</taxon>
    </lineage>
</organism>
<dbReference type="STRING" id="471704.A0A151J7S6"/>
<dbReference type="AlphaFoldDB" id="A0A151J7S6"/>